<name>A0ACC0UQB4_9AGAM</name>
<keyword evidence="2" id="KW-1185">Reference proteome</keyword>
<evidence type="ECO:0000313" key="1">
    <source>
        <dbReference type="EMBL" id="KAI9513282.1"/>
    </source>
</evidence>
<evidence type="ECO:0000313" key="2">
    <source>
        <dbReference type="Proteomes" id="UP001207468"/>
    </source>
</evidence>
<dbReference type="Proteomes" id="UP001207468">
    <property type="component" value="Unassembled WGS sequence"/>
</dbReference>
<gene>
    <name evidence="1" type="ORF">F5148DRAFT_972181</name>
</gene>
<accession>A0ACC0UQB4</accession>
<reference evidence="1" key="1">
    <citation type="submission" date="2021-03" db="EMBL/GenBank/DDBJ databases">
        <title>Evolutionary priming and transition to the ectomycorrhizal habit in an iconic lineage of mushroom-forming fungi: is preadaptation a requirement?</title>
        <authorList>
            <consortium name="DOE Joint Genome Institute"/>
            <person name="Looney B.P."/>
            <person name="Miyauchi S."/>
            <person name="Morin E."/>
            <person name="Drula E."/>
            <person name="Courty P.E."/>
            <person name="Chicoki N."/>
            <person name="Fauchery L."/>
            <person name="Kohler A."/>
            <person name="Kuo A."/>
            <person name="LaButti K."/>
            <person name="Pangilinan J."/>
            <person name="Lipzen A."/>
            <person name="Riley R."/>
            <person name="Andreopoulos W."/>
            <person name="He G."/>
            <person name="Johnson J."/>
            <person name="Barry K.W."/>
            <person name="Grigoriev I.V."/>
            <person name="Nagy L."/>
            <person name="Hibbett D."/>
            <person name="Henrissat B."/>
            <person name="Matheny P.B."/>
            <person name="Labbe J."/>
            <person name="Martin A.F."/>
        </authorList>
    </citation>
    <scope>NUCLEOTIDE SEQUENCE</scope>
    <source>
        <strain evidence="1">BPL698</strain>
    </source>
</reference>
<proteinExistence type="predicted"/>
<sequence>MGKGSQLSQLKSALSQAGISKQPQPRRKRRRAQNEEKDNAKRAARLHEIRQKLNPFDVKVTKLKHDVGGRKLRGVSGRPAQSKQAGIEARKQTLLKEFEQKDRAGGILDRRFGENDSTLTPEERMLERFTRERQRASRGATFHLEDEADLTHYGQNLSKLDDFSDAGLEFESGEEEAKGQIDGETVMKSHFGGFESESTDHDEPARTKTKAEVMHEVMAKSKEHKALRQKQREEADDIRHQLDQELDAIRGLLSGPDPLSESLEKKLDMQSSGVAGEDPDQQYDQFVRELVFDQRSKPKDRTKTEEELALEAKNALEKAERQRVRRMNGENDAESSGEEGRPNKRRRLIGGDDLEDDFDEWDGLRGGLGSSPDKASADGGSVDDNNDRDSSVSENETDNSELSSRGLADDRESGPSVARRIGRQGSFGSNELPYIFPCPSSHEEFLDITEGIMDQDIPTVVERIRALHHPSLGAENSSKLQVFAGILIDHILHVSSPPNPRLSAVCGLLRELRALTNAYPSQTAEHFIRKLVLMHKNIKRGLNRYPADVNAKTWPGIPELVFLRISGALWPTSDLRHVVVSPARLLMGSYLGLCRIRSIVDAASGLFLCTLFLQYESRSKRFTPEAINFLIDVIRCLFPRRSNSKSRQCNTFLQRHNFVRLCVLNNGAARTLSANAPNLITVLSGQGNEVQTNVDLLGLAVDLLARFAELYEALEGFVELYEPVLQLLRDVDFDVLGPMLQDRLSQTINTIERLLRFSRNARRPLRLQAHKPIPIPSYIPKFENTSSSYLRARDPDHERQESTKLHRQYKRERKGAIRELRKDARFLAGVEQEKQREKDRSYHERMKKVLGIVEVERAEEKALAREKARDRRRAGRR</sequence>
<organism evidence="1 2">
    <name type="scientific">Russula earlei</name>
    <dbReference type="NCBI Taxonomy" id="71964"/>
    <lineage>
        <taxon>Eukaryota</taxon>
        <taxon>Fungi</taxon>
        <taxon>Dikarya</taxon>
        <taxon>Basidiomycota</taxon>
        <taxon>Agaricomycotina</taxon>
        <taxon>Agaricomycetes</taxon>
        <taxon>Russulales</taxon>
        <taxon>Russulaceae</taxon>
        <taxon>Russula</taxon>
    </lineage>
</organism>
<protein>
    <submittedName>
        <fullName evidence="1">Nucleolar protein 14</fullName>
    </submittedName>
</protein>
<comment type="caution">
    <text evidence="1">The sequence shown here is derived from an EMBL/GenBank/DDBJ whole genome shotgun (WGS) entry which is preliminary data.</text>
</comment>
<dbReference type="EMBL" id="JAGFNK010000002">
    <property type="protein sequence ID" value="KAI9513282.1"/>
    <property type="molecule type" value="Genomic_DNA"/>
</dbReference>